<name>A0A3S5EIS3_MYCCI</name>
<evidence type="ECO:0000313" key="2">
    <source>
        <dbReference type="Proteomes" id="UP000282551"/>
    </source>
</evidence>
<sequence length="538" mass="57229">MPTMRLRWVGAVVAAVALGAAGCGSPSDTEEEASPNALQPAEFEKLGTVDERYQSYNVEMLEVTGGAFWKPYGATADASPTTSATPAPAYTPEGMDPDIYQYRPPLDLGDPRLRTLAAALGPAYVRVSGTWANTTYFAAEEQPPEQPPEGFDGVLTRDQWRGVVDFSDAVDADILTSFAVSPGTRDADGTWTPEVAQRWLDYTRSVGGQIAAAEFMNEPNAAAMGGAPAGYDAEAYGRDFDAFQDFAARSAPDMTVVGPSSVGETPAPWGMTYGVSGTIPTEDLLAASGPGLDVFSYHHYGAASQRCAEQGMAQTTPEDALSEEWLARTSQTREFYGGLRDQHAPDKPLWNTETADAACGGNPWASTFLDSFRYLDQLGRLAKEGVQVVAHNTLVASDYGLLDDTDFTPKPNYWAALLWQRLMGPTVLDSGMPIEQGMHLYAHCHPDRSGAVTLLAINNDRTAASTLDLPVAGQRYTLAADPLDSRTVDLNGQPLALGPNDTLPDLAGAPVEAGELALDPATITFVTIPTADNPACGS</sequence>
<dbReference type="SUPFAM" id="SSF51445">
    <property type="entry name" value="(Trans)glycosidases"/>
    <property type="match status" value="1"/>
</dbReference>
<organism evidence="1 2">
    <name type="scientific">Mycolicibacterium chitae</name>
    <name type="common">Mycobacterium chitae</name>
    <dbReference type="NCBI Taxonomy" id="1792"/>
    <lineage>
        <taxon>Bacteria</taxon>
        <taxon>Bacillati</taxon>
        <taxon>Actinomycetota</taxon>
        <taxon>Actinomycetes</taxon>
        <taxon>Mycobacteriales</taxon>
        <taxon>Mycobacteriaceae</taxon>
        <taxon>Mycolicibacterium</taxon>
    </lineage>
</organism>
<proteinExistence type="predicted"/>
<dbReference type="GO" id="GO:0016020">
    <property type="term" value="C:membrane"/>
    <property type="evidence" value="ECO:0007669"/>
    <property type="project" value="InterPro"/>
</dbReference>
<dbReference type="EMBL" id="LR134355">
    <property type="protein sequence ID" value="VEG50520.1"/>
    <property type="molecule type" value="Genomic_DNA"/>
</dbReference>
<dbReference type="InterPro" id="IPR017853">
    <property type="entry name" value="GH"/>
</dbReference>
<dbReference type="Proteomes" id="UP000282551">
    <property type="component" value="Chromosome"/>
</dbReference>
<reference evidence="1 2" key="1">
    <citation type="submission" date="2018-12" db="EMBL/GenBank/DDBJ databases">
        <authorList>
            <consortium name="Pathogen Informatics"/>
        </authorList>
    </citation>
    <scope>NUCLEOTIDE SEQUENCE [LARGE SCALE GENOMIC DNA]</scope>
    <source>
        <strain evidence="1 2">NCTC10485</strain>
    </source>
</reference>
<dbReference type="PANTHER" id="PTHR46145:SF4">
    <property type="entry name" value="HEPARANASE"/>
    <property type="match status" value="1"/>
</dbReference>
<dbReference type="GO" id="GO:0016798">
    <property type="term" value="F:hydrolase activity, acting on glycosyl bonds"/>
    <property type="evidence" value="ECO:0007669"/>
    <property type="project" value="InterPro"/>
</dbReference>
<dbReference type="PROSITE" id="PS51257">
    <property type="entry name" value="PROKAR_LIPOPROTEIN"/>
    <property type="match status" value="1"/>
</dbReference>
<gene>
    <name evidence="1" type="ORF">NCTC10485_04838</name>
</gene>
<dbReference type="Pfam" id="PF03662">
    <property type="entry name" value="Glyco_hydro_79n"/>
    <property type="match status" value="1"/>
</dbReference>
<dbReference type="AlphaFoldDB" id="A0A3S5EIS3"/>
<accession>A0A3S5EIS3</accession>
<dbReference type="PANTHER" id="PTHR46145">
    <property type="entry name" value="HEPARANASE"/>
    <property type="match status" value="1"/>
</dbReference>
<dbReference type="InterPro" id="IPR005199">
    <property type="entry name" value="Glyco_hydro_79"/>
</dbReference>
<evidence type="ECO:0000313" key="1">
    <source>
        <dbReference type="EMBL" id="VEG50520.1"/>
    </source>
</evidence>
<dbReference type="OrthoDB" id="366350at2"/>
<dbReference type="Gene3D" id="3.20.20.80">
    <property type="entry name" value="Glycosidases"/>
    <property type="match status" value="1"/>
</dbReference>
<protein>
    <submittedName>
        <fullName evidence="1">Alpha-L-arabinofuranosidase</fullName>
    </submittedName>
</protein>
<keyword evidence="2" id="KW-1185">Reference proteome</keyword>